<accession>A0A1Z3NAI3</accession>
<dbReference type="AlphaFoldDB" id="A0A1Z3NAI3"/>
<dbReference type="EMBL" id="CP020946">
    <property type="protein sequence ID" value="ASD64457.1"/>
    <property type="molecule type" value="Genomic_DNA"/>
</dbReference>
<feature type="chain" id="PRO_5012712426" evidence="1">
    <location>
        <begin position="25"/>
        <end position="148"/>
    </location>
</feature>
<sequence length="148" mass="16345">MKGLCMKALMVVILMLLAGAGAQAAADSVAVFHRAEKVGVLLNERGAYGRIQQFMDAVGAEGRYRWLSADESVKIECAREDVRATCTIRFLPSEIVKIQGRSVKAFVATKEFPQSFEMAFESSMEDRFNLILSPEGIELWAGKRGQQP</sequence>
<dbReference type="OrthoDB" id="5298883at2"/>
<gene>
    <name evidence="2" type="ORF">B9G79_13205</name>
</gene>
<feature type="signal peptide" evidence="1">
    <location>
        <begin position="1"/>
        <end position="24"/>
    </location>
</feature>
<name>A0A1Z3NAI3_BDEBC</name>
<proteinExistence type="predicted"/>
<reference evidence="2 3" key="1">
    <citation type="submission" date="2017-04" db="EMBL/GenBank/DDBJ databases">
        <title>Whole genome sequence of Bdellovibrio bacteriovorus strain SSB218315.</title>
        <authorList>
            <person name="Oyedara O."/>
            <person name="Rodriguez-Perez M.A."/>
        </authorList>
    </citation>
    <scope>NUCLEOTIDE SEQUENCE [LARGE SCALE GENOMIC DNA]</scope>
    <source>
        <strain evidence="2 3">SSB218315</strain>
    </source>
</reference>
<evidence type="ECO:0000313" key="2">
    <source>
        <dbReference type="EMBL" id="ASD64457.1"/>
    </source>
</evidence>
<organism evidence="2 3">
    <name type="scientific">Bdellovibrio bacteriovorus</name>
    <dbReference type="NCBI Taxonomy" id="959"/>
    <lineage>
        <taxon>Bacteria</taxon>
        <taxon>Pseudomonadati</taxon>
        <taxon>Bdellovibrionota</taxon>
        <taxon>Bdellovibrionia</taxon>
        <taxon>Bdellovibrionales</taxon>
        <taxon>Pseudobdellovibrionaceae</taxon>
        <taxon>Bdellovibrio</taxon>
    </lineage>
</organism>
<evidence type="ECO:0000313" key="3">
    <source>
        <dbReference type="Proteomes" id="UP000197003"/>
    </source>
</evidence>
<keyword evidence="1" id="KW-0732">Signal</keyword>
<dbReference type="Proteomes" id="UP000197003">
    <property type="component" value="Chromosome"/>
</dbReference>
<protein>
    <submittedName>
        <fullName evidence="2">Uncharacterized protein</fullName>
    </submittedName>
</protein>
<evidence type="ECO:0000256" key="1">
    <source>
        <dbReference type="SAM" id="SignalP"/>
    </source>
</evidence>